<evidence type="ECO:0000256" key="6">
    <source>
        <dbReference type="ARBA" id="ARBA00013081"/>
    </source>
</evidence>
<evidence type="ECO:0000256" key="17">
    <source>
        <dbReference type="ARBA" id="ARBA00043762"/>
    </source>
</evidence>
<dbReference type="PhylomeDB" id="A0A0D2VJA7"/>
<keyword evidence="7" id="KW-0963">Cytoplasm</keyword>
<dbReference type="InterPro" id="IPR016130">
    <property type="entry name" value="Tyr_Pase_AS"/>
</dbReference>
<dbReference type="InterPro" id="IPR045101">
    <property type="entry name" value="PTP_PTEN"/>
</dbReference>
<dbReference type="EC" id="3.1.3.48" evidence="5"/>
<dbReference type="GO" id="GO:0005829">
    <property type="term" value="C:cytosol"/>
    <property type="evidence" value="ECO:0007669"/>
    <property type="project" value="TreeGrafter"/>
</dbReference>
<feature type="domain" description="Tyrosine specific protein phosphatases" evidence="23">
    <location>
        <begin position="68"/>
        <end position="139"/>
    </location>
</feature>
<dbReference type="AlphaFoldDB" id="A0A0D2VJA7"/>
<evidence type="ECO:0000256" key="15">
    <source>
        <dbReference type="ARBA" id="ARBA00043734"/>
    </source>
</evidence>
<evidence type="ECO:0000256" key="10">
    <source>
        <dbReference type="ARBA" id="ARBA00023098"/>
    </source>
</evidence>
<evidence type="ECO:0000259" key="23">
    <source>
        <dbReference type="PROSITE" id="PS50056"/>
    </source>
</evidence>
<evidence type="ECO:0000256" key="3">
    <source>
        <dbReference type="ARBA" id="ARBA00007881"/>
    </source>
</evidence>
<reference evidence="27" key="1">
    <citation type="submission" date="2011-02" db="EMBL/GenBank/DDBJ databases">
        <title>The Genome Sequence of Capsaspora owczarzaki ATCC 30864.</title>
        <authorList>
            <person name="Russ C."/>
            <person name="Cuomo C."/>
            <person name="Burger G."/>
            <person name="Gray M.W."/>
            <person name="Holland P.W.H."/>
            <person name="King N."/>
            <person name="Lang F.B.F."/>
            <person name="Roger A.J."/>
            <person name="Ruiz-Trillo I."/>
            <person name="Young S.K."/>
            <person name="Zeng Q."/>
            <person name="Gargeya S."/>
            <person name="Alvarado L."/>
            <person name="Berlin A."/>
            <person name="Chapman S.B."/>
            <person name="Chen Z."/>
            <person name="Freedman E."/>
            <person name="Gellesch M."/>
            <person name="Goldberg J."/>
            <person name="Griggs A."/>
            <person name="Gujja S."/>
            <person name="Heilman E."/>
            <person name="Heiman D."/>
            <person name="Howarth C."/>
            <person name="Mehta T."/>
            <person name="Neiman D."/>
            <person name="Pearson M."/>
            <person name="Roberts A."/>
            <person name="Saif S."/>
            <person name="Shea T."/>
            <person name="Shenoy N."/>
            <person name="Sisk P."/>
            <person name="Stolte C."/>
            <person name="Sykes S."/>
            <person name="White J."/>
            <person name="Yandava C."/>
            <person name="Haas B."/>
            <person name="Nusbaum C."/>
            <person name="Birren B."/>
        </authorList>
    </citation>
    <scope>NUCLEOTIDE SEQUENCE</scope>
    <source>
        <strain evidence="27">ATCC 30864</strain>
    </source>
</reference>
<dbReference type="GO" id="GO:0050793">
    <property type="term" value="P:regulation of developmental process"/>
    <property type="evidence" value="ECO:0007669"/>
    <property type="project" value="UniProtKB-ARBA"/>
</dbReference>
<dbReference type="GO" id="GO:0008285">
    <property type="term" value="P:negative regulation of cell population proliferation"/>
    <property type="evidence" value="ECO:0007669"/>
    <property type="project" value="TreeGrafter"/>
</dbReference>
<evidence type="ECO:0000256" key="7">
    <source>
        <dbReference type="ARBA" id="ARBA00022490"/>
    </source>
</evidence>
<dbReference type="EMBL" id="KE346361">
    <property type="protein sequence ID" value="KJE90052.1"/>
    <property type="molecule type" value="Genomic_DNA"/>
</dbReference>
<evidence type="ECO:0000256" key="22">
    <source>
        <dbReference type="SAM" id="MobiDB-lite"/>
    </source>
</evidence>
<keyword evidence="10" id="KW-0443">Lipid metabolism</keyword>
<comment type="catalytic activity">
    <reaction evidence="20">
        <text>O-phospho-L-threonyl-[protein] + H2O = L-threonyl-[protein] + phosphate</text>
        <dbReference type="Rhea" id="RHEA:47004"/>
        <dbReference type="Rhea" id="RHEA-COMP:11060"/>
        <dbReference type="Rhea" id="RHEA-COMP:11605"/>
        <dbReference type="ChEBI" id="CHEBI:15377"/>
        <dbReference type="ChEBI" id="CHEBI:30013"/>
        <dbReference type="ChEBI" id="CHEBI:43474"/>
        <dbReference type="ChEBI" id="CHEBI:61977"/>
        <dbReference type="EC" id="3.1.3.16"/>
    </reaction>
    <physiologicalReaction direction="left-to-right" evidence="20">
        <dbReference type="Rhea" id="RHEA:47005"/>
    </physiologicalReaction>
</comment>
<dbReference type="InParanoid" id="A0A0D2VJA7"/>
<comment type="catalytic activity">
    <reaction evidence="15">
        <text>1D-myo-inositol 1,3,4,5-tetrakisphosphate + H2O = 1D-myo-inositol 1,4,5-trisphosphate + phosphate</text>
        <dbReference type="Rhea" id="RHEA:77155"/>
        <dbReference type="ChEBI" id="CHEBI:15377"/>
        <dbReference type="ChEBI" id="CHEBI:43474"/>
        <dbReference type="ChEBI" id="CHEBI:57895"/>
        <dbReference type="ChEBI" id="CHEBI:203600"/>
    </reaction>
    <physiologicalReaction direction="left-to-right" evidence="15">
        <dbReference type="Rhea" id="RHEA:77156"/>
    </physiologicalReaction>
</comment>
<sequence>MGFPSEKLEGVYRNGMEDVVRFFDQKHQDHYKVYNLCSEREYDPAKFHNRVATYPFDDHNAPPFELIKPFCDDVHEWLTEDARNVAVIHCKAGKGRTGVMICAYLVHCNHWEKAEDALAFYGAARTQNAKGVTIPSQQRYVKMYASLIQNKLTYAPTTLMFKGVKMMTVPNFNGGTCSPMFTLSVQRQKIYSSKPVENVKKDQAVVELKADRPILLCGDVKIEFYHKTAFKKEKMCHFWFNTFFVQNHTLLLRKVDIDKANKDKKHKIFREDFAIELQFSPPTSGTTSSDNGALQGAAASVPDPIPRKSTLDKFKDIAPAGAATAEAESSDDEDLSDDEEDNEWEDKDKK</sequence>
<dbReference type="PROSITE" id="PS50056">
    <property type="entry name" value="TYR_PHOSPHATASE_2"/>
    <property type="match status" value="1"/>
</dbReference>
<dbReference type="SMART" id="SM01326">
    <property type="entry name" value="PTEN_C2"/>
    <property type="match status" value="1"/>
</dbReference>
<dbReference type="Gene3D" id="2.60.40.1110">
    <property type="match status" value="1"/>
</dbReference>
<feature type="compositionally biased region" description="Acidic residues" evidence="22">
    <location>
        <begin position="328"/>
        <end position="350"/>
    </location>
</feature>
<evidence type="ECO:0000313" key="27">
    <source>
        <dbReference type="Proteomes" id="UP000008743"/>
    </source>
</evidence>
<dbReference type="EC" id="3.1.3.16" evidence="6"/>
<dbReference type="CDD" id="cd14509">
    <property type="entry name" value="PTP_PTEN"/>
    <property type="match status" value="1"/>
</dbReference>
<evidence type="ECO:0000256" key="12">
    <source>
        <dbReference type="ARBA" id="ARBA00034256"/>
    </source>
</evidence>
<dbReference type="eggNOG" id="KOG2283">
    <property type="taxonomic scope" value="Eukaryota"/>
</dbReference>
<dbReference type="InterPro" id="IPR035892">
    <property type="entry name" value="C2_domain_sf"/>
</dbReference>
<dbReference type="InterPro" id="IPR051281">
    <property type="entry name" value="Dual-spec_lipid-protein_phosph"/>
</dbReference>
<evidence type="ECO:0000256" key="19">
    <source>
        <dbReference type="ARBA" id="ARBA00047986"/>
    </source>
</evidence>
<dbReference type="SUPFAM" id="SSF52799">
    <property type="entry name" value="(Phosphotyrosine protein) phosphatases II"/>
    <property type="match status" value="1"/>
</dbReference>
<feature type="compositionally biased region" description="Polar residues" evidence="22">
    <location>
        <begin position="280"/>
        <end position="292"/>
    </location>
</feature>
<dbReference type="FunCoup" id="A0A0D2VJA7">
    <property type="interactions" value="250"/>
</dbReference>
<dbReference type="PROSITE" id="PS51181">
    <property type="entry name" value="PPASE_TENSIN"/>
    <property type="match status" value="1"/>
</dbReference>
<comment type="catalytic activity">
    <reaction evidence="12">
        <text>1,2-dihexadecanoyl-sn-glycero-3-phospho-(1D-myo-inositol-3,4,5-trisphosphate) + H2O = 1,2-dihexadecanoyl-sn-glycero-3-phospho-(1D-myo-inositol-4,5-bisphosphate) + phosphate</text>
        <dbReference type="Rhea" id="RHEA:43560"/>
        <dbReference type="ChEBI" id="CHEBI:15377"/>
        <dbReference type="ChEBI" id="CHEBI:43474"/>
        <dbReference type="ChEBI" id="CHEBI:83420"/>
        <dbReference type="ChEBI" id="CHEBI:83423"/>
    </reaction>
    <physiologicalReaction direction="left-to-right" evidence="12">
        <dbReference type="Rhea" id="RHEA:43561"/>
    </physiologicalReaction>
</comment>
<dbReference type="PANTHER" id="PTHR12305:SF81">
    <property type="entry name" value="PHOSPHATIDYLINOSITOL 3,4,5-TRISPHOSPHATE 3-PHOSPHATASE AND DUAL-SPECIFICITY PROTEIN PHOSPHATASE PTEN"/>
    <property type="match status" value="1"/>
</dbReference>
<dbReference type="Pfam" id="PF10409">
    <property type="entry name" value="PTEN_C2"/>
    <property type="match status" value="1"/>
</dbReference>
<comment type="catalytic activity">
    <reaction evidence="13">
        <text>1,2-dioctanoyl-sn-glycero-3-phospho-(1D-myo-inositol-3,4,5-trisphosphate) + H2O = 1,2-dioctanoyl-sn-glycero-3-phospho-(1D-myo-inositol-4,5-bisphosphate) + phosphate</text>
        <dbReference type="Rhea" id="RHEA:43552"/>
        <dbReference type="ChEBI" id="CHEBI:15377"/>
        <dbReference type="ChEBI" id="CHEBI:43474"/>
        <dbReference type="ChEBI" id="CHEBI:83416"/>
        <dbReference type="ChEBI" id="CHEBI:83419"/>
    </reaction>
    <physiologicalReaction direction="left-to-right" evidence="13">
        <dbReference type="Rhea" id="RHEA:43553"/>
    </physiologicalReaction>
</comment>
<name>A0A0D2VJA7_CAPO3</name>
<dbReference type="GO" id="GO:0005886">
    <property type="term" value="C:plasma membrane"/>
    <property type="evidence" value="ECO:0007669"/>
    <property type="project" value="TreeGrafter"/>
</dbReference>
<dbReference type="PROSITE" id="PS51182">
    <property type="entry name" value="C2_TENSIN"/>
    <property type="match status" value="1"/>
</dbReference>
<keyword evidence="11" id="KW-0966">Cell projection</keyword>
<dbReference type="Proteomes" id="UP000008743">
    <property type="component" value="Unassembled WGS sequence"/>
</dbReference>
<dbReference type="GO" id="GO:0048870">
    <property type="term" value="P:cell motility"/>
    <property type="evidence" value="ECO:0007669"/>
    <property type="project" value="TreeGrafter"/>
</dbReference>
<dbReference type="GO" id="GO:0042995">
    <property type="term" value="C:cell projection"/>
    <property type="evidence" value="ECO:0007669"/>
    <property type="project" value="TreeGrafter"/>
</dbReference>
<accession>A0A0D2VJA7</accession>
<dbReference type="OrthoDB" id="16692at2759"/>
<dbReference type="GO" id="GO:0016314">
    <property type="term" value="F:phosphatidylinositol-3,4,5-trisphosphate 3-phosphatase activity"/>
    <property type="evidence" value="ECO:0007669"/>
    <property type="project" value="UniProtKB-EC"/>
</dbReference>
<dbReference type="Gene3D" id="3.90.190.10">
    <property type="entry name" value="Protein tyrosine phosphatase superfamily"/>
    <property type="match status" value="1"/>
</dbReference>
<evidence type="ECO:0000256" key="16">
    <source>
        <dbReference type="ARBA" id="ARBA00043760"/>
    </source>
</evidence>
<comment type="similarity">
    <text evidence="3">Belongs to the PTEN phosphatase protein family.</text>
</comment>
<evidence type="ECO:0000256" key="8">
    <source>
        <dbReference type="ARBA" id="ARBA00022801"/>
    </source>
</evidence>
<feature type="domain" description="Phosphatase tensin-type" evidence="24">
    <location>
        <begin position="1"/>
        <end position="151"/>
    </location>
</feature>
<comment type="catalytic activity">
    <reaction evidence="17">
        <text>1D-myo-inositol 1,3,4,5,6-pentakisphosphate + H2O = 1D-myo-inositol 1,4,5,6-tetrakisphosphate + phosphate</text>
        <dbReference type="Rhea" id="RHEA:77143"/>
        <dbReference type="ChEBI" id="CHEBI:15377"/>
        <dbReference type="ChEBI" id="CHEBI:43474"/>
        <dbReference type="ChEBI" id="CHEBI:57627"/>
        <dbReference type="ChEBI" id="CHEBI:57733"/>
    </reaction>
    <physiologicalReaction direction="left-to-right" evidence="17">
        <dbReference type="Rhea" id="RHEA:77144"/>
    </physiologicalReaction>
</comment>
<comment type="catalytic activity">
    <reaction evidence="21">
        <text>O-phospho-L-tyrosyl-[protein] + H2O = L-tyrosyl-[protein] + phosphate</text>
        <dbReference type="Rhea" id="RHEA:10684"/>
        <dbReference type="Rhea" id="RHEA-COMP:10136"/>
        <dbReference type="Rhea" id="RHEA-COMP:20101"/>
        <dbReference type="ChEBI" id="CHEBI:15377"/>
        <dbReference type="ChEBI" id="CHEBI:43474"/>
        <dbReference type="ChEBI" id="CHEBI:46858"/>
        <dbReference type="ChEBI" id="CHEBI:61978"/>
        <dbReference type="EC" id="3.1.3.48"/>
    </reaction>
    <physiologicalReaction direction="left-to-right" evidence="21">
        <dbReference type="Rhea" id="RHEA:10685"/>
    </physiologicalReaction>
</comment>
<evidence type="ECO:0000256" key="1">
    <source>
        <dbReference type="ARBA" id="ARBA00004487"/>
    </source>
</evidence>
<evidence type="ECO:0000256" key="21">
    <source>
        <dbReference type="ARBA" id="ARBA00051341"/>
    </source>
</evidence>
<dbReference type="InterPro" id="IPR003595">
    <property type="entry name" value="Tyr_Pase_cat"/>
</dbReference>
<dbReference type="InterPro" id="IPR014020">
    <property type="entry name" value="Tensin_C2-dom"/>
</dbReference>
<dbReference type="GO" id="GO:0046856">
    <property type="term" value="P:phosphatidylinositol dephosphorylation"/>
    <property type="evidence" value="ECO:0007669"/>
    <property type="project" value="TreeGrafter"/>
</dbReference>
<dbReference type="GO" id="GO:0051896">
    <property type="term" value="P:regulation of phosphatidylinositol 3-kinase/protein kinase B signal transduction"/>
    <property type="evidence" value="ECO:0007669"/>
    <property type="project" value="TreeGrafter"/>
</dbReference>
<dbReference type="GO" id="GO:0004722">
    <property type="term" value="F:protein serine/threonine phosphatase activity"/>
    <property type="evidence" value="ECO:0007669"/>
    <property type="project" value="UniProtKB-EC"/>
</dbReference>
<dbReference type="InterPro" id="IPR000387">
    <property type="entry name" value="Tyr_Pase_dom"/>
</dbReference>
<keyword evidence="9" id="KW-0904">Protein phosphatase</keyword>
<organism evidence="26 27">
    <name type="scientific">Capsaspora owczarzaki (strain ATCC 30864)</name>
    <dbReference type="NCBI Taxonomy" id="595528"/>
    <lineage>
        <taxon>Eukaryota</taxon>
        <taxon>Filasterea</taxon>
        <taxon>Capsaspora</taxon>
    </lineage>
</organism>
<dbReference type="Pfam" id="PF22785">
    <property type="entry name" value="Tc-R-P"/>
    <property type="match status" value="1"/>
</dbReference>
<dbReference type="PROSITE" id="PS00383">
    <property type="entry name" value="TYR_PHOSPHATASE_1"/>
    <property type="match status" value="1"/>
</dbReference>
<keyword evidence="8" id="KW-0378">Hydrolase</keyword>
<evidence type="ECO:0000256" key="9">
    <source>
        <dbReference type="ARBA" id="ARBA00022912"/>
    </source>
</evidence>
<dbReference type="InterPro" id="IPR029023">
    <property type="entry name" value="Tensin_phosphatase"/>
</dbReference>
<comment type="subcellular location">
    <subcellularLocation>
        <location evidence="1">Cell projection</location>
        <location evidence="1">Neuron projection</location>
    </subcellularLocation>
    <subcellularLocation>
        <location evidence="2">Cytoplasm</location>
    </subcellularLocation>
</comment>
<feature type="region of interest" description="Disordered" evidence="22">
    <location>
        <begin position="280"/>
        <end position="350"/>
    </location>
</feature>
<evidence type="ECO:0000259" key="25">
    <source>
        <dbReference type="PROSITE" id="PS51182"/>
    </source>
</evidence>
<comment type="catalytic activity">
    <reaction evidence="16">
        <text>a 1,2-diacyl-sn-glycero-3-phospho-(1D-myo-inositol-3,4,5-trisphosphate) + H2O = a 1,2-diacyl-sn-glycero-3-phospho-(1D-myo-inositol-4,5-bisphosphate) + phosphate</text>
        <dbReference type="Rhea" id="RHEA:25017"/>
        <dbReference type="ChEBI" id="CHEBI:15377"/>
        <dbReference type="ChEBI" id="CHEBI:43474"/>
        <dbReference type="ChEBI" id="CHEBI:57836"/>
        <dbReference type="ChEBI" id="CHEBI:58456"/>
        <dbReference type="EC" id="3.1.3.67"/>
    </reaction>
    <physiologicalReaction direction="left-to-right" evidence="16">
        <dbReference type="Rhea" id="RHEA:25018"/>
    </physiologicalReaction>
</comment>
<comment type="catalytic activity">
    <reaction evidence="19">
        <text>O-phospho-L-seryl-[protein] + H2O = L-seryl-[protein] + phosphate</text>
        <dbReference type="Rhea" id="RHEA:20629"/>
        <dbReference type="Rhea" id="RHEA-COMP:9863"/>
        <dbReference type="Rhea" id="RHEA-COMP:11604"/>
        <dbReference type="ChEBI" id="CHEBI:15377"/>
        <dbReference type="ChEBI" id="CHEBI:29999"/>
        <dbReference type="ChEBI" id="CHEBI:43474"/>
        <dbReference type="ChEBI" id="CHEBI:83421"/>
        <dbReference type="EC" id="3.1.3.16"/>
    </reaction>
    <physiologicalReaction direction="left-to-right" evidence="19">
        <dbReference type="Rhea" id="RHEA:20630"/>
    </physiologicalReaction>
</comment>
<evidence type="ECO:0000256" key="2">
    <source>
        <dbReference type="ARBA" id="ARBA00004496"/>
    </source>
</evidence>
<dbReference type="OMA" id="HYRIINL"/>
<evidence type="ECO:0000256" key="20">
    <source>
        <dbReference type="ARBA" id="ARBA00048832"/>
    </source>
</evidence>
<dbReference type="STRING" id="595528.A0A0D2VJA7"/>
<feature type="compositionally biased region" description="Low complexity" evidence="22">
    <location>
        <begin position="317"/>
        <end position="327"/>
    </location>
</feature>
<feature type="compositionally biased region" description="Basic and acidic residues" evidence="22">
    <location>
        <begin position="305"/>
        <end position="316"/>
    </location>
</feature>
<gene>
    <name evidence="26" type="ORF">CAOG_001428</name>
</gene>
<dbReference type="GO" id="GO:0005634">
    <property type="term" value="C:nucleus"/>
    <property type="evidence" value="ECO:0007669"/>
    <property type="project" value="TreeGrafter"/>
</dbReference>
<feature type="domain" description="C2 tensin-type" evidence="25">
    <location>
        <begin position="156"/>
        <end position="282"/>
    </location>
</feature>
<protein>
    <recommendedName>
        <fullName evidence="14">Phosphatidylinositol 3,4,5-trisphosphate 3-phosphatase and dual-specificity protein phosphatase PTEN</fullName>
        <ecNumber evidence="6">3.1.3.16</ecNumber>
        <ecNumber evidence="5">3.1.3.48</ecNumber>
        <ecNumber evidence="4">3.1.3.67</ecNumber>
    </recommendedName>
    <alternativeName>
        <fullName evidence="18">Inositol polyphosphate 3-phosphatase</fullName>
    </alternativeName>
</protein>
<evidence type="ECO:0000313" key="26">
    <source>
        <dbReference type="EMBL" id="KJE90052.1"/>
    </source>
</evidence>
<dbReference type="InterPro" id="IPR029021">
    <property type="entry name" value="Prot-tyrosine_phosphatase-like"/>
</dbReference>
<keyword evidence="27" id="KW-1185">Reference proteome</keyword>
<evidence type="ECO:0000256" key="18">
    <source>
        <dbReference type="ARBA" id="ARBA00044309"/>
    </source>
</evidence>
<evidence type="ECO:0000256" key="4">
    <source>
        <dbReference type="ARBA" id="ARBA00013015"/>
    </source>
</evidence>
<dbReference type="SUPFAM" id="SSF49562">
    <property type="entry name" value="C2 domain (Calcium/lipid-binding domain, CaLB)"/>
    <property type="match status" value="1"/>
</dbReference>
<evidence type="ECO:0000256" key="11">
    <source>
        <dbReference type="ARBA" id="ARBA00023273"/>
    </source>
</evidence>
<dbReference type="EC" id="3.1.3.67" evidence="4"/>
<dbReference type="PANTHER" id="PTHR12305">
    <property type="entry name" value="PHOSPHATASE WITH HOMOLOGY TO TENSIN"/>
    <property type="match status" value="1"/>
</dbReference>
<dbReference type="GO" id="GO:0004725">
    <property type="term" value="F:protein tyrosine phosphatase activity"/>
    <property type="evidence" value="ECO:0007669"/>
    <property type="project" value="UniProtKB-EC"/>
</dbReference>
<evidence type="ECO:0000256" key="14">
    <source>
        <dbReference type="ARBA" id="ARBA00034338"/>
    </source>
</evidence>
<evidence type="ECO:0000259" key="24">
    <source>
        <dbReference type="PROSITE" id="PS51181"/>
    </source>
</evidence>
<evidence type="ECO:0000256" key="5">
    <source>
        <dbReference type="ARBA" id="ARBA00013064"/>
    </source>
</evidence>
<dbReference type="GO" id="GO:0043491">
    <property type="term" value="P:phosphatidylinositol 3-kinase/protein kinase B signal transduction"/>
    <property type="evidence" value="ECO:0007669"/>
    <property type="project" value="TreeGrafter"/>
</dbReference>
<proteinExistence type="inferred from homology"/>
<evidence type="ECO:0000256" key="13">
    <source>
        <dbReference type="ARBA" id="ARBA00034268"/>
    </source>
</evidence>
<dbReference type="SMART" id="SM00404">
    <property type="entry name" value="PTPc_motif"/>
    <property type="match status" value="1"/>
</dbReference>